<name>A0A8R7QVT7_TRIUA</name>
<dbReference type="EnsemblPlants" id="TuG1812G0600004110.01.T06">
    <property type="protein sequence ID" value="TuG1812G0600004110.01.T06"/>
    <property type="gene ID" value="TuG1812G0600004110.01"/>
</dbReference>
<evidence type="ECO:0000256" key="5">
    <source>
        <dbReference type="PROSITE-ProRule" id="PRU00325"/>
    </source>
</evidence>
<dbReference type="AlphaFoldDB" id="A0A8R7QVT7"/>
<dbReference type="EnsemblPlants" id="TuG1812G0600004109.01.T05">
    <property type="protein sequence ID" value="TuG1812G0600004109.01.T05"/>
    <property type="gene ID" value="TuG1812G0600004109.01"/>
</dbReference>
<evidence type="ECO:0000256" key="4">
    <source>
        <dbReference type="ARBA" id="ARBA00022833"/>
    </source>
</evidence>
<comment type="function">
    <text evidence="6">Putative transcription activator involved in regulating light control of development.</text>
</comment>
<dbReference type="InterPro" id="IPR031052">
    <property type="entry name" value="FHY3/FAR1"/>
</dbReference>
<comment type="similarity">
    <text evidence="1 6">Belongs to the FHY3/FAR1 family.</text>
</comment>
<evidence type="ECO:0000259" key="8">
    <source>
        <dbReference type="PROSITE" id="PS50966"/>
    </source>
</evidence>
<dbReference type="SMART" id="SM00575">
    <property type="entry name" value="ZnF_PMZ"/>
    <property type="match status" value="1"/>
</dbReference>
<dbReference type="Proteomes" id="UP000015106">
    <property type="component" value="Chromosome 6"/>
</dbReference>
<sequence length="424" mass="48593">MKKKESYIWLFKTFLKAMSGVAPKLIMTDEDQSMRIGIEQVFPNTKHRLCMWHILMKLSEKVGTTMKNNPDFHERFMSCVWGSETPSEFESQWCSIISDFGLADNTWLQEKYESRNSWIPAYFMETHLGGILRSESENAFFRHFANRNLALIEFWVRFETALEEQRQEELQEDNASLHTLPMLETCWSIESHGRDVYTHEVFAEFQRQVVAARDYCHVKSIVQVGEVRTIGISSKSGKVRVVSFNTSTKAAHCSCSMFESLGIICRHIIVVLKNEGCNEIPSQYVLHRWTKMAARQLSYDANGHELEGPSTCLSPTIKKLYSETCSKFSLALHAAKHCEEKMRYFHKVVGDAFTQLEQMGAISEQSKVQEFESFVGTSFPSVISIHPPDVANTKGSGKRLKRGSEQTVNQKKKRANSIQKVPDK</sequence>
<comment type="subcellular location">
    <subcellularLocation>
        <location evidence="6">Nucleus</location>
    </subcellularLocation>
</comment>
<dbReference type="GO" id="GO:0005634">
    <property type="term" value="C:nucleus"/>
    <property type="evidence" value="ECO:0007669"/>
    <property type="project" value="UniProtKB-SubCell"/>
</dbReference>
<dbReference type="PANTHER" id="PTHR31669:SF306">
    <property type="entry name" value="PROTEIN FAR1-RELATED SEQUENCE"/>
    <property type="match status" value="1"/>
</dbReference>
<keyword evidence="10" id="KW-1185">Reference proteome</keyword>
<dbReference type="Pfam" id="PF04434">
    <property type="entry name" value="SWIM"/>
    <property type="match status" value="1"/>
</dbReference>
<organism evidence="9 10">
    <name type="scientific">Triticum urartu</name>
    <name type="common">Red wild einkorn</name>
    <name type="synonym">Crithodium urartu</name>
    <dbReference type="NCBI Taxonomy" id="4572"/>
    <lineage>
        <taxon>Eukaryota</taxon>
        <taxon>Viridiplantae</taxon>
        <taxon>Streptophyta</taxon>
        <taxon>Embryophyta</taxon>
        <taxon>Tracheophyta</taxon>
        <taxon>Spermatophyta</taxon>
        <taxon>Magnoliopsida</taxon>
        <taxon>Liliopsida</taxon>
        <taxon>Poales</taxon>
        <taxon>Poaceae</taxon>
        <taxon>BOP clade</taxon>
        <taxon>Pooideae</taxon>
        <taxon>Triticodae</taxon>
        <taxon>Triticeae</taxon>
        <taxon>Triticinae</taxon>
        <taxon>Triticum</taxon>
    </lineage>
</organism>
<reference evidence="9" key="3">
    <citation type="submission" date="2022-06" db="UniProtKB">
        <authorList>
            <consortium name="EnsemblPlants"/>
        </authorList>
    </citation>
    <scope>IDENTIFICATION</scope>
</reference>
<evidence type="ECO:0000256" key="7">
    <source>
        <dbReference type="SAM" id="MobiDB-lite"/>
    </source>
</evidence>
<feature type="domain" description="SWIM-type" evidence="8">
    <location>
        <begin position="240"/>
        <end position="276"/>
    </location>
</feature>
<evidence type="ECO:0000313" key="9">
    <source>
        <dbReference type="EnsemblPlants" id="TuG1812G0600004110.01.T06"/>
    </source>
</evidence>
<dbReference type="PANTHER" id="PTHR31669">
    <property type="entry name" value="PROTEIN FAR1-RELATED SEQUENCE 10-RELATED"/>
    <property type="match status" value="1"/>
</dbReference>
<dbReference type="InterPro" id="IPR006564">
    <property type="entry name" value="Znf_PMZ"/>
</dbReference>
<keyword evidence="4 6" id="KW-0862">Zinc</keyword>
<dbReference type="PROSITE" id="PS50966">
    <property type="entry name" value="ZF_SWIM"/>
    <property type="match status" value="1"/>
</dbReference>
<dbReference type="GO" id="GO:0006355">
    <property type="term" value="P:regulation of DNA-templated transcription"/>
    <property type="evidence" value="ECO:0007669"/>
    <property type="project" value="UniProtKB-UniRule"/>
</dbReference>
<dbReference type="Gramene" id="TuG1812G0600004109.01.T05">
    <property type="protein sequence ID" value="TuG1812G0600004109.01.T05"/>
    <property type="gene ID" value="TuG1812G0600004109.01"/>
</dbReference>
<evidence type="ECO:0000313" key="10">
    <source>
        <dbReference type="Proteomes" id="UP000015106"/>
    </source>
</evidence>
<evidence type="ECO:0000256" key="1">
    <source>
        <dbReference type="ARBA" id="ARBA00005889"/>
    </source>
</evidence>
<evidence type="ECO:0000256" key="6">
    <source>
        <dbReference type="RuleBase" id="RU367018"/>
    </source>
</evidence>
<dbReference type="InterPro" id="IPR007527">
    <property type="entry name" value="Znf_SWIM"/>
</dbReference>
<accession>A0A8R7QVT7</accession>
<evidence type="ECO:0000256" key="3">
    <source>
        <dbReference type="ARBA" id="ARBA00022771"/>
    </source>
</evidence>
<evidence type="ECO:0000256" key="2">
    <source>
        <dbReference type="ARBA" id="ARBA00022723"/>
    </source>
</evidence>
<dbReference type="GO" id="GO:0008270">
    <property type="term" value="F:zinc ion binding"/>
    <property type="evidence" value="ECO:0007669"/>
    <property type="project" value="UniProtKB-UniRule"/>
</dbReference>
<dbReference type="Pfam" id="PF10551">
    <property type="entry name" value="MULE"/>
    <property type="match status" value="1"/>
</dbReference>
<keyword evidence="2 6" id="KW-0479">Metal-binding</keyword>
<protein>
    <recommendedName>
        <fullName evidence="6">Protein FAR1-RELATED SEQUENCE</fullName>
    </recommendedName>
</protein>
<reference evidence="10" key="1">
    <citation type="journal article" date="2013" name="Nature">
        <title>Draft genome of the wheat A-genome progenitor Triticum urartu.</title>
        <authorList>
            <person name="Ling H.Q."/>
            <person name="Zhao S."/>
            <person name="Liu D."/>
            <person name="Wang J."/>
            <person name="Sun H."/>
            <person name="Zhang C."/>
            <person name="Fan H."/>
            <person name="Li D."/>
            <person name="Dong L."/>
            <person name="Tao Y."/>
            <person name="Gao C."/>
            <person name="Wu H."/>
            <person name="Li Y."/>
            <person name="Cui Y."/>
            <person name="Guo X."/>
            <person name="Zheng S."/>
            <person name="Wang B."/>
            <person name="Yu K."/>
            <person name="Liang Q."/>
            <person name="Yang W."/>
            <person name="Lou X."/>
            <person name="Chen J."/>
            <person name="Feng M."/>
            <person name="Jian J."/>
            <person name="Zhang X."/>
            <person name="Luo G."/>
            <person name="Jiang Y."/>
            <person name="Liu J."/>
            <person name="Wang Z."/>
            <person name="Sha Y."/>
            <person name="Zhang B."/>
            <person name="Wu H."/>
            <person name="Tang D."/>
            <person name="Shen Q."/>
            <person name="Xue P."/>
            <person name="Zou S."/>
            <person name="Wang X."/>
            <person name="Liu X."/>
            <person name="Wang F."/>
            <person name="Yang Y."/>
            <person name="An X."/>
            <person name="Dong Z."/>
            <person name="Zhang K."/>
            <person name="Zhang X."/>
            <person name="Luo M.C."/>
            <person name="Dvorak J."/>
            <person name="Tong Y."/>
            <person name="Wang J."/>
            <person name="Yang H."/>
            <person name="Li Z."/>
            <person name="Wang D."/>
            <person name="Zhang A."/>
            <person name="Wang J."/>
        </authorList>
    </citation>
    <scope>NUCLEOTIDE SEQUENCE</scope>
    <source>
        <strain evidence="10">cv. G1812</strain>
    </source>
</reference>
<feature type="region of interest" description="Disordered" evidence="7">
    <location>
        <begin position="386"/>
        <end position="424"/>
    </location>
</feature>
<dbReference type="Gramene" id="TuG1812G0600004110.01.T06">
    <property type="protein sequence ID" value="TuG1812G0600004110.01.T06"/>
    <property type="gene ID" value="TuG1812G0600004110.01"/>
</dbReference>
<reference evidence="9" key="2">
    <citation type="submission" date="2018-03" db="EMBL/GenBank/DDBJ databases">
        <title>The Triticum urartu genome reveals the dynamic nature of wheat genome evolution.</title>
        <authorList>
            <person name="Ling H."/>
            <person name="Ma B."/>
            <person name="Shi X."/>
            <person name="Liu H."/>
            <person name="Dong L."/>
            <person name="Sun H."/>
            <person name="Cao Y."/>
            <person name="Gao Q."/>
            <person name="Zheng S."/>
            <person name="Li Y."/>
            <person name="Yu Y."/>
            <person name="Du H."/>
            <person name="Qi M."/>
            <person name="Li Y."/>
            <person name="Yu H."/>
            <person name="Cui Y."/>
            <person name="Wang N."/>
            <person name="Chen C."/>
            <person name="Wu H."/>
            <person name="Zhao Y."/>
            <person name="Zhang J."/>
            <person name="Li Y."/>
            <person name="Zhou W."/>
            <person name="Zhang B."/>
            <person name="Hu W."/>
            <person name="Eijk M."/>
            <person name="Tang J."/>
            <person name="Witsenboer H."/>
            <person name="Zhao S."/>
            <person name="Li Z."/>
            <person name="Zhang A."/>
            <person name="Wang D."/>
            <person name="Liang C."/>
        </authorList>
    </citation>
    <scope>NUCLEOTIDE SEQUENCE [LARGE SCALE GENOMIC DNA]</scope>
    <source>
        <strain evidence="9">cv. G1812</strain>
    </source>
</reference>
<dbReference type="InterPro" id="IPR018289">
    <property type="entry name" value="MULE_transposase_dom"/>
</dbReference>
<keyword evidence="3 5" id="KW-0863">Zinc-finger</keyword>
<keyword evidence="6" id="KW-0539">Nucleus</keyword>
<proteinExistence type="inferred from homology"/>